<dbReference type="EMBL" id="QGDD01000003">
    <property type="protein sequence ID" value="PWN03126.1"/>
    <property type="molecule type" value="Genomic_DNA"/>
</dbReference>
<evidence type="ECO:0000313" key="2">
    <source>
        <dbReference type="Proteomes" id="UP000245507"/>
    </source>
</evidence>
<accession>A0A316TUI7</accession>
<evidence type="ECO:0000313" key="1">
    <source>
        <dbReference type="EMBL" id="PWN03126.1"/>
    </source>
</evidence>
<evidence type="ECO:0008006" key="3">
    <source>
        <dbReference type="Google" id="ProtNLM"/>
    </source>
</evidence>
<name>A0A316TUI7_9ACTN</name>
<keyword evidence="2" id="KW-1185">Reference proteome</keyword>
<organism evidence="1 2">
    <name type="scientific">Nocardioides silvaticus</name>
    <dbReference type="NCBI Taxonomy" id="2201891"/>
    <lineage>
        <taxon>Bacteria</taxon>
        <taxon>Bacillati</taxon>
        <taxon>Actinomycetota</taxon>
        <taxon>Actinomycetes</taxon>
        <taxon>Propionibacteriales</taxon>
        <taxon>Nocardioidaceae</taxon>
        <taxon>Nocardioides</taxon>
    </lineage>
</organism>
<gene>
    <name evidence="1" type="ORF">DJ010_08340</name>
</gene>
<comment type="caution">
    <text evidence="1">The sequence shown here is derived from an EMBL/GenBank/DDBJ whole genome shotgun (WGS) entry which is preliminary data.</text>
</comment>
<dbReference type="AlphaFoldDB" id="A0A316TUI7"/>
<reference evidence="1 2" key="1">
    <citation type="submission" date="2018-05" db="EMBL/GenBank/DDBJ databases">
        <title>Nocardioides silvaticus genome.</title>
        <authorList>
            <person name="Li C."/>
            <person name="Wang G."/>
        </authorList>
    </citation>
    <scope>NUCLEOTIDE SEQUENCE [LARGE SCALE GENOMIC DNA]</scope>
    <source>
        <strain evidence="1 2">CCTCC AB 2018079</strain>
    </source>
</reference>
<protein>
    <recommendedName>
        <fullName evidence="3">GIY-YIG domain-containing protein</fullName>
    </recommendedName>
</protein>
<proteinExistence type="predicted"/>
<dbReference type="OrthoDB" id="7505417at2"/>
<dbReference type="Proteomes" id="UP000245507">
    <property type="component" value="Unassembled WGS sequence"/>
</dbReference>
<sequence length="169" mass="18524">MDWTRAGLSADGFDGFVRFADLPVSVVPTGPGVYVVMRERSDAPAFLADSPAGWFKGKDPSVDRQDLARAWVDGAEVLYIGKAAGGQTGRRGIAKRLDEFRRHGAGQPVGHWGGRYLWQLADSADLVVCWQETPSSDPEDMESELITRFVADWGARPFANRKAGRAQRS</sequence>